<keyword evidence="3" id="KW-0804">Transcription</keyword>
<dbReference type="Gene3D" id="1.10.1660.10">
    <property type="match status" value="1"/>
</dbReference>
<dbReference type="CDD" id="cd04785">
    <property type="entry name" value="HTH_CadR-PbrR-like"/>
    <property type="match status" value="1"/>
</dbReference>
<evidence type="ECO:0000256" key="2">
    <source>
        <dbReference type="ARBA" id="ARBA00023125"/>
    </source>
</evidence>
<dbReference type="SMART" id="SM00422">
    <property type="entry name" value="HTH_MERR"/>
    <property type="match status" value="1"/>
</dbReference>
<keyword evidence="1" id="KW-0805">Transcription regulation</keyword>
<dbReference type="PROSITE" id="PS50937">
    <property type="entry name" value="HTH_MERR_2"/>
    <property type="match status" value="1"/>
</dbReference>
<dbReference type="InterPro" id="IPR000551">
    <property type="entry name" value="MerR-type_HTH_dom"/>
</dbReference>
<dbReference type="STRING" id="1304275.C41B8_17441"/>
<dbReference type="SUPFAM" id="SSF46955">
    <property type="entry name" value="Putative DNA-binding domain"/>
    <property type="match status" value="1"/>
</dbReference>
<evidence type="ECO:0000256" key="1">
    <source>
        <dbReference type="ARBA" id="ARBA00023015"/>
    </source>
</evidence>
<evidence type="ECO:0000313" key="5">
    <source>
        <dbReference type="EMBL" id="KEZ75936.1"/>
    </source>
</evidence>
<comment type="caution">
    <text evidence="5">The sequence shown here is derived from an EMBL/GenBank/DDBJ whole genome shotgun (WGS) entry which is preliminary data.</text>
</comment>
<organism evidence="5 6">
    <name type="scientific">Salinisphaera hydrothermalis (strain C41B8)</name>
    <dbReference type="NCBI Taxonomy" id="1304275"/>
    <lineage>
        <taxon>Bacteria</taxon>
        <taxon>Pseudomonadati</taxon>
        <taxon>Pseudomonadota</taxon>
        <taxon>Gammaproteobacteria</taxon>
        <taxon>Salinisphaerales</taxon>
        <taxon>Salinisphaeraceae</taxon>
        <taxon>Salinisphaera</taxon>
    </lineage>
</organism>
<dbReference type="PRINTS" id="PR00040">
    <property type="entry name" value="HTHMERR"/>
</dbReference>
<dbReference type="OrthoDB" id="9808480at2"/>
<dbReference type="AlphaFoldDB" id="A0A084IGV2"/>
<dbReference type="PROSITE" id="PS00552">
    <property type="entry name" value="HTH_MERR_1"/>
    <property type="match status" value="1"/>
</dbReference>
<dbReference type="InterPro" id="IPR047057">
    <property type="entry name" value="MerR_fam"/>
</dbReference>
<evidence type="ECO:0000313" key="6">
    <source>
        <dbReference type="Proteomes" id="UP000028302"/>
    </source>
</evidence>
<dbReference type="eggNOG" id="COG0789">
    <property type="taxonomic scope" value="Bacteria"/>
</dbReference>
<dbReference type="EMBL" id="APNK01000045">
    <property type="protein sequence ID" value="KEZ75936.1"/>
    <property type="molecule type" value="Genomic_DNA"/>
</dbReference>
<keyword evidence="2" id="KW-0238">DNA-binding</keyword>
<keyword evidence="6" id="KW-1185">Reference proteome</keyword>
<dbReference type="RefSeq" id="WP_037341237.1">
    <property type="nucleotide sequence ID" value="NZ_APNK01000045.1"/>
</dbReference>
<dbReference type="PANTHER" id="PTHR30204:SF94">
    <property type="entry name" value="HEAVY METAL-DEPENDENT TRANSCRIPTIONAL REGULATOR HI_0293-RELATED"/>
    <property type="match status" value="1"/>
</dbReference>
<dbReference type="Proteomes" id="UP000028302">
    <property type="component" value="Unassembled WGS sequence"/>
</dbReference>
<dbReference type="GO" id="GO:0003700">
    <property type="term" value="F:DNA-binding transcription factor activity"/>
    <property type="evidence" value="ECO:0007669"/>
    <property type="project" value="InterPro"/>
</dbReference>
<reference evidence="5 6" key="1">
    <citation type="submission" date="2013-03" db="EMBL/GenBank/DDBJ databases">
        <title>Salinisphaera hydrothermalis C41B8 Genome Sequencing.</title>
        <authorList>
            <person name="Li C."/>
            <person name="Lai Q."/>
            <person name="Shao Z."/>
        </authorList>
    </citation>
    <scope>NUCLEOTIDE SEQUENCE [LARGE SCALE GENOMIC DNA]</scope>
    <source>
        <strain evidence="5 6">C41B8</strain>
    </source>
</reference>
<dbReference type="InterPro" id="IPR009061">
    <property type="entry name" value="DNA-bd_dom_put_sf"/>
</dbReference>
<protein>
    <submittedName>
        <fullName evidence="5">MerR family transcriptional regulator</fullName>
    </submittedName>
</protein>
<evidence type="ECO:0000256" key="3">
    <source>
        <dbReference type="ARBA" id="ARBA00023163"/>
    </source>
</evidence>
<dbReference type="PATRIC" id="fig|1304275.5.peg.3570"/>
<accession>A0A084IGV2</accession>
<dbReference type="Pfam" id="PF13411">
    <property type="entry name" value="MerR_1"/>
    <property type="match status" value="1"/>
</dbReference>
<dbReference type="GO" id="GO:0003677">
    <property type="term" value="F:DNA binding"/>
    <property type="evidence" value="ECO:0007669"/>
    <property type="project" value="UniProtKB-KW"/>
</dbReference>
<evidence type="ECO:0000259" key="4">
    <source>
        <dbReference type="PROSITE" id="PS50937"/>
    </source>
</evidence>
<dbReference type="PANTHER" id="PTHR30204">
    <property type="entry name" value="REDOX-CYCLING DRUG-SENSING TRANSCRIPTIONAL ACTIVATOR SOXR"/>
    <property type="match status" value="1"/>
</dbReference>
<sequence length="140" mass="15958">MPALSIGQVAESSGVKVPTIRYYERIGLLAAPARSASNRREYTPDAVQRLRFIRHARELGFDIEAIRTLIEMQHHPTQSCEQADEIASAQLAAVEDRIERLTALKGELERMLTCCRHERVRNCRVIETLADHDKCLHETH</sequence>
<proteinExistence type="predicted"/>
<name>A0A084IGV2_SALHC</name>
<feature type="domain" description="HTH merR-type" evidence="4">
    <location>
        <begin position="3"/>
        <end position="72"/>
    </location>
</feature>
<gene>
    <name evidence="5" type="ORF">C41B8_17441</name>
</gene>